<dbReference type="GO" id="GO:0004674">
    <property type="term" value="F:protein serine/threonine kinase activity"/>
    <property type="evidence" value="ECO:0000318"/>
    <property type="project" value="GO_Central"/>
</dbReference>
<dbReference type="GO" id="GO:0071561">
    <property type="term" value="C:nucleus-vacuole junction"/>
    <property type="evidence" value="ECO:0000318"/>
    <property type="project" value="GO_Central"/>
</dbReference>
<evidence type="ECO:0000259" key="13">
    <source>
        <dbReference type="PROSITE" id="PS50011"/>
    </source>
</evidence>
<dbReference type="VEuPathDB" id="FungiDB:JI435_308090"/>
<evidence type="ECO:0000256" key="4">
    <source>
        <dbReference type="ARBA" id="ARBA00022614"/>
    </source>
</evidence>
<evidence type="ECO:0000256" key="11">
    <source>
        <dbReference type="PROSITE-ProRule" id="PRU00221"/>
    </source>
</evidence>
<dbReference type="KEGG" id="pno:SNOG_14090"/>
<organism evidence="14 15">
    <name type="scientific">Phaeosphaeria nodorum (strain SN15 / ATCC MYA-4574 / FGSC 10173)</name>
    <name type="common">Glume blotch fungus</name>
    <name type="synonym">Parastagonospora nodorum</name>
    <dbReference type="NCBI Taxonomy" id="321614"/>
    <lineage>
        <taxon>Eukaryota</taxon>
        <taxon>Fungi</taxon>
        <taxon>Dikarya</taxon>
        <taxon>Ascomycota</taxon>
        <taxon>Pezizomycotina</taxon>
        <taxon>Dothideomycetes</taxon>
        <taxon>Pleosporomycetidae</taxon>
        <taxon>Pleosporales</taxon>
        <taxon>Pleosporineae</taxon>
        <taxon>Phaeosphaeriaceae</taxon>
        <taxon>Parastagonospora</taxon>
    </lineage>
</organism>
<dbReference type="Gene3D" id="3.80.10.10">
    <property type="entry name" value="Ribonuclease Inhibitor"/>
    <property type="match status" value="1"/>
</dbReference>
<dbReference type="Gene3D" id="1.10.510.10">
    <property type="entry name" value="Transferase(Phosphotransferase) domain 1"/>
    <property type="match status" value="1"/>
</dbReference>
<dbReference type="EMBL" id="CH445353">
    <property type="protein sequence ID" value="EAT78715.2"/>
    <property type="molecule type" value="Genomic_DNA"/>
</dbReference>
<dbReference type="Gene3D" id="1.25.10.10">
    <property type="entry name" value="Leucine-rich Repeat Variant"/>
    <property type="match status" value="1"/>
</dbReference>
<dbReference type="Pfam" id="PF14580">
    <property type="entry name" value="LRR_9"/>
    <property type="match status" value="1"/>
</dbReference>
<evidence type="ECO:0000256" key="2">
    <source>
        <dbReference type="ARBA" id="ARBA00022527"/>
    </source>
</evidence>
<dbReference type="GO" id="GO:0005770">
    <property type="term" value="C:late endosome"/>
    <property type="evidence" value="ECO:0000318"/>
    <property type="project" value="GO_Central"/>
</dbReference>
<dbReference type="PROSITE" id="PS50011">
    <property type="entry name" value="PROTEIN_KINASE_DOM"/>
    <property type="match status" value="1"/>
</dbReference>
<dbReference type="InterPro" id="IPR015943">
    <property type="entry name" value="WD40/YVTN_repeat-like_dom_sf"/>
</dbReference>
<dbReference type="GO" id="GO:0045324">
    <property type="term" value="P:late endosome to vacuole transport"/>
    <property type="evidence" value="ECO:0000318"/>
    <property type="project" value="GO_Central"/>
</dbReference>
<dbReference type="InterPro" id="IPR016024">
    <property type="entry name" value="ARM-type_fold"/>
</dbReference>
<accession>Q0U2E3</accession>
<dbReference type="GO" id="GO:0006623">
    <property type="term" value="P:protein targeting to vacuole"/>
    <property type="evidence" value="ECO:0000318"/>
    <property type="project" value="GO_Central"/>
</dbReference>
<dbReference type="GO" id="GO:0005524">
    <property type="term" value="F:ATP binding"/>
    <property type="evidence" value="ECO:0007669"/>
    <property type="project" value="UniProtKB-KW"/>
</dbReference>
<dbReference type="SUPFAM" id="SSF50978">
    <property type="entry name" value="WD40 repeat-like"/>
    <property type="match status" value="1"/>
</dbReference>
<keyword evidence="8" id="KW-0418">Kinase</keyword>
<dbReference type="InterPro" id="IPR011989">
    <property type="entry name" value="ARM-like"/>
</dbReference>
<evidence type="ECO:0000256" key="10">
    <source>
        <dbReference type="PROSITE-ProRule" id="PRU00103"/>
    </source>
</evidence>
<evidence type="ECO:0000256" key="8">
    <source>
        <dbReference type="ARBA" id="ARBA00022777"/>
    </source>
</evidence>
<evidence type="ECO:0000313" key="15">
    <source>
        <dbReference type="Proteomes" id="UP000001055"/>
    </source>
</evidence>
<dbReference type="GeneID" id="5981211"/>
<keyword evidence="6" id="KW-0677">Repeat</keyword>
<dbReference type="eggNOG" id="KOG1644">
    <property type="taxonomic scope" value="Eukaryota"/>
</dbReference>
<feature type="repeat" description="WD" evidence="11">
    <location>
        <begin position="956"/>
        <end position="997"/>
    </location>
</feature>
<dbReference type="RefSeq" id="XP_001804288.1">
    <property type="nucleotide sequence ID" value="XM_001804236.1"/>
</dbReference>
<keyword evidence="2" id="KW-0723">Serine/threonine-protein kinase</keyword>
<keyword evidence="4" id="KW-0433">Leucine-rich repeat</keyword>
<evidence type="ECO:0000256" key="12">
    <source>
        <dbReference type="SAM" id="MobiDB-lite"/>
    </source>
</evidence>
<keyword evidence="9" id="KW-0067">ATP-binding</keyword>
<keyword evidence="3 11" id="KW-0853">WD repeat</keyword>
<dbReference type="Proteomes" id="UP000001055">
    <property type="component" value="Unassembled WGS sequence"/>
</dbReference>
<dbReference type="FunCoup" id="Q0U2E3">
    <property type="interactions" value="754"/>
</dbReference>
<dbReference type="GO" id="GO:0034272">
    <property type="term" value="C:phosphatidylinositol 3-kinase complex, class III, type II"/>
    <property type="evidence" value="ECO:0000318"/>
    <property type="project" value="GO_Central"/>
</dbReference>
<evidence type="ECO:0000256" key="7">
    <source>
        <dbReference type="ARBA" id="ARBA00022741"/>
    </source>
</evidence>
<evidence type="ECO:0000256" key="3">
    <source>
        <dbReference type="ARBA" id="ARBA00022574"/>
    </source>
</evidence>
<dbReference type="PANTHER" id="PTHR17583">
    <property type="entry name" value="PHOSPHOINOSITIDE 3-KINASE REGULATORY SUBUNIT 4"/>
    <property type="match status" value="1"/>
</dbReference>
<dbReference type="Pfam" id="PF00069">
    <property type="entry name" value="Pkinase"/>
    <property type="match status" value="1"/>
</dbReference>
<dbReference type="EC" id="2.7.11.1" evidence="1"/>
<dbReference type="InterPro" id="IPR011009">
    <property type="entry name" value="Kinase-like_dom_sf"/>
</dbReference>
<dbReference type="PROSITE" id="PS50077">
    <property type="entry name" value="HEAT_REPEAT"/>
    <property type="match status" value="1"/>
</dbReference>
<proteinExistence type="predicted"/>
<evidence type="ECO:0000256" key="6">
    <source>
        <dbReference type="ARBA" id="ARBA00022737"/>
    </source>
</evidence>
<dbReference type="STRING" id="321614.Q0U2E3"/>
<evidence type="ECO:0000256" key="1">
    <source>
        <dbReference type="ARBA" id="ARBA00012513"/>
    </source>
</evidence>
<dbReference type="InterPro" id="IPR045162">
    <property type="entry name" value="Vps15-like"/>
</dbReference>
<dbReference type="PANTHER" id="PTHR17583:SF0">
    <property type="entry name" value="PHOSPHOINOSITIDE 3-KINASE REGULATORY SUBUNIT 4"/>
    <property type="match status" value="1"/>
</dbReference>
<name>Q0U2E3_PHANO</name>
<dbReference type="VEuPathDB" id="FungiDB:JI435_140900"/>
<dbReference type="InterPro" id="IPR008271">
    <property type="entry name" value="Ser/Thr_kinase_AS"/>
</dbReference>
<keyword evidence="7" id="KW-0547">Nucleotide-binding</keyword>
<dbReference type="SMART" id="SM00320">
    <property type="entry name" value="WD40"/>
    <property type="match status" value="4"/>
</dbReference>
<dbReference type="GO" id="GO:0000425">
    <property type="term" value="P:pexophagy"/>
    <property type="evidence" value="ECO:0000318"/>
    <property type="project" value="GO_Central"/>
</dbReference>
<feature type="region of interest" description="Disordered" evidence="12">
    <location>
        <begin position="860"/>
        <end position="881"/>
    </location>
</feature>
<dbReference type="PROSITE" id="PS50082">
    <property type="entry name" value="WD_REPEATS_2"/>
    <property type="match status" value="1"/>
</dbReference>
<dbReference type="HOGENOM" id="CLU_001696_0_1_1"/>
<dbReference type="InterPro" id="IPR001611">
    <property type="entry name" value="Leu-rich_rpt"/>
</dbReference>
<sequence length="1598" mass="179320">MGQGFSLTTLSAGSANIDVPELADLQYEKSLGAARFMKAVRARHKDGLVVARVVMKPYAQFNFHVYVRRLLKIEKKWLSFQLLCAVRDCHARNIFHGDIKTENVLVTSWNWLYLADFSASYKPAHLPEDNPADFSFYFDLSGRRTCYLAPERFLASGQQPEGEGEVNWAMDIFSVGCVIAELFLEAPIFSLSQLFKYRQGEYHPEHSHLSKIQDTNIRELVVHMIQVDPSSRMSADDYLMHWKEKVFPSYFYGFLQQYMYSITDPSSGRKPVTTGAEHLGEPDERIEQIYNDYDKIAHLLSDGGDKSLARAHSLPPKPNAKVFPLYVNIPNYQHQVTPAPSLAIDDGNLVFLTIIVSCLRGTARASARVRGLELLMAFSERLTDEAKLDRVIPYVTQLLTDKSEQVKIAALRTLTQILSMVQVVSPLNAYIFPEYVLPRLEAYLPDSTATVSALVRMQYAFCIDPETEDDLSSSTHRNQFDSDRRILLETLEKHTKALLTDSDASVRRAMLRSVSDLCVFFGSPRANDVVLSHLNTYLNDPDWMLKCAFFEAIVGVAVFVGGASLEGYILPLMVQALSDPEEFVVEKVMRALASMAELGLFQRSKTWELVDIVARLSMHPNLWIREAAAQFISTASKYLSIADTHSILVNLIRPYLKVVPSDFSHFRVLESLKPPLSRLLMEMSSNWALQSQKGLFWVPARQQQTFTFGSNEDSLPSISGRELDHKVLQRLPKNEEDELWLKKLRNAGLTSEDDFKLVALREFIWRVSHRRRSDGQASPPTRFNNIVALKDLGVQALTVLFDEGVQQTSPVGSFGNSEHAHTLRQRHSTLGLLGKGENKALPETGTVSANVFGKVDGAVVRESSRSRQPTSPLAVDQHAQGSSQIKFRNVHNYTGNDPAILKLLDSMLLERFPSGETEFGPRVQVAARKQPIRYKDAHQSAAGVPWRPEGQLVASFGEHTAAVTRILVSPDQGFFISGSDDGCVKIWDASRLERNISRRSRQTYKLGDDVKVTSLVFVEQTYSFVATGSDGSVHVVRVDYHQSQDGTAKFGRPRLLREYQLPRGDQAVWSEHYNEDSKSVLLLATNTSKVIALELRVMQELFTLKNPLNHGTPTCFCVDRRAHWLLLGTSHGVLDLWDLRFRLRLKAWVCHGAAPIHRLTQVVFLQPKRTRLYIAGGSGQGELTVWDFEKLICKEVYRTGTSKDMGSKSTTLVDLDEEKPGGMLGRFATALEPSASSAMDRGIRALAVHTQTVDDKSESKHTFFLTAGPDWKIRYWDSNRPEASMIVSGLEADEVKPQYMTSQSPPDTMVVTERLSQPQGQTLNGRDSRSSPSRKSTQKSPRSGVISSQQQHLLKSHLDSILDVALIEQPQTQDNDAIDLTDNDIAQLGNFPLQPRLRTLFLAQNRISNIQPTLSTSIPNLQTLVLTKNRIAELADLDALSGFKKLVFLSLIGNPVASKEGPTGDRRGKTVYPRMLTFGQNYRYWVIWRCPSVRYLDFAKVRDVERKKATELFGTAEEPTELASKIMGVKSKGFVVPSFTNGADDSTKDRIYTDDEKKRMRAAILNASSLAEMARLEKDFAEGRIPAHILEGGDAMET</sequence>
<keyword evidence="5" id="KW-0808">Transferase</keyword>
<dbReference type="FunFam" id="1.10.510.10:FF:000825">
    <property type="entry name" value="Unplaced genomic scaffold supercont1.1, whole genome shotgun sequence"/>
    <property type="match status" value="1"/>
</dbReference>
<protein>
    <recommendedName>
        <fullName evidence="1">non-specific serine/threonine protein kinase</fullName>
        <ecNumber evidence="1">2.7.11.1</ecNumber>
    </recommendedName>
</protein>
<dbReference type="PROSITE" id="PS51450">
    <property type="entry name" value="LRR"/>
    <property type="match status" value="2"/>
</dbReference>
<dbReference type="InParanoid" id="Q0U2E3"/>
<dbReference type="InterPro" id="IPR055231">
    <property type="entry name" value="2AA_helical"/>
</dbReference>
<dbReference type="SUPFAM" id="SSF52058">
    <property type="entry name" value="L domain-like"/>
    <property type="match status" value="1"/>
</dbReference>
<dbReference type="PROSITE" id="PS00108">
    <property type="entry name" value="PROTEIN_KINASE_ST"/>
    <property type="match status" value="1"/>
</dbReference>
<dbReference type="Gene3D" id="2.130.10.10">
    <property type="entry name" value="YVTN repeat-like/Quinoprotein amine dehydrogenase"/>
    <property type="match status" value="1"/>
</dbReference>
<dbReference type="InterPro" id="IPR032675">
    <property type="entry name" value="LRR_dom_sf"/>
</dbReference>
<dbReference type="SUPFAM" id="SSF56112">
    <property type="entry name" value="Protein kinase-like (PK-like)"/>
    <property type="match status" value="1"/>
</dbReference>
<feature type="repeat" description="HEAT" evidence="10">
    <location>
        <begin position="391"/>
        <end position="422"/>
    </location>
</feature>
<dbReference type="InterPro" id="IPR000719">
    <property type="entry name" value="Prot_kinase_dom"/>
</dbReference>
<dbReference type="InterPro" id="IPR036322">
    <property type="entry name" value="WD40_repeat_dom_sf"/>
</dbReference>
<dbReference type="InterPro" id="IPR021133">
    <property type="entry name" value="HEAT_type_2"/>
</dbReference>
<dbReference type="CDD" id="cd13980">
    <property type="entry name" value="STKc_Vps15"/>
    <property type="match status" value="1"/>
</dbReference>
<reference evidence="15" key="1">
    <citation type="journal article" date="2007" name="Plant Cell">
        <title>Dothideomycete-plant interactions illuminated by genome sequencing and EST analysis of the wheat pathogen Stagonospora nodorum.</title>
        <authorList>
            <person name="Hane J.K."/>
            <person name="Lowe R.G."/>
            <person name="Solomon P.S."/>
            <person name="Tan K.C."/>
            <person name="Schoch C.L."/>
            <person name="Spatafora J.W."/>
            <person name="Crous P.W."/>
            <person name="Kodira C."/>
            <person name="Birren B.W."/>
            <person name="Galagan J.E."/>
            <person name="Torriani S.F."/>
            <person name="McDonald B.A."/>
            <person name="Oliver R.P."/>
        </authorList>
    </citation>
    <scope>NUCLEOTIDE SEQUENCE [LARGE SCALE GENOMIC DNA]</scope>
    <source>
        <strain evidence="15">SN15 / ATCC MYA-4574 / FGSC 10173</strain>
    </source>
</reference>
<dbReference type="SUPFAM" id="SSF48371">
    <property type="entry name" value="ARM repeat"/>
    <property type="match status" value="1"/>
</dbReference>
<dbReference type="GO" id="GO:0034271">
    <property type="term" value="C:phosphatidylinositol 3-kinase complex, class III, type I"/>
    <property type="evidence" value="ECO:0000318"/>
    <property type="project" value="GO_Central"/>
</dbReference>
<evidence type="ECO:0000313" key="14">
    <source>
        <dbReference type="EMBL" id="EAT78715.2"/>
    </source>
</evidence>
<evidence type="ECO:0000256" key="9">
    <source>
        <dbReference type="ARBA" id="ARBA00022840"/>
    </source>
</evidence>
<dbReference type="Pfam" id="PF22956">
    <property type="entry name" value="VPS15-like_hel"/>
    <property type="match status" value="1"/>
</dbReference>
<dbReference type="Pfam" id="PF00400">
    <property type="entry name" value="WD40"/>
    <property type="match status" value="1"/>
</dbReference>
<dbReference type="SMART" id="SM00220">
    <property type="entry name" value="S_TKc"/>
    <property type="match status" value="1"/>
</dbReference>
<dbReference type="InterPro" id="IPR001680">
    <property type="entry name" value="WD40_rpt"/>
</dbReference>
<feature type="domain" description="Protein kinase" evidence="13">
    <location>
        <begin position="1"/>
        <end position="247"/>
    </location>
</feature>
<dbReference type="FunFam" id="1.25.10.10:FF:000342">
    <property type="entry name" value="Serine/threonine-protein kinase VPS15"/>
    <property type="match status" value="1"/>
</dbReference>
<feature type="region of interest" description="Disordered" evidence="12">
    <location>
        <begin position="1315"/>
        <end position="1348"/>
    </location>
</feature>
<evidence type="ECO:0000256" key="5">
    <source>
        <dbReference type="ARBA" id="ARBA00022679"/>
    </source>
</evidence>
<dbReference type="eggNOG" id="KOG1240">
    <property type="taxonomic scope" value="Eukaryota"/>
</dbReference>
<gene>
    <name evidence="14" type="ORF">SNOG_14090</name>
</gene>
<dbReference type="PROSITE" id="PS50294">
    <property type="entry name" value="WD_REPEATS_REGION"/>
    <property type="match status" value="1"/>
</dbReference>